<dbReference type="Proteomes" id="UP000028411">
    <property type="component" value="Unassembled WGS sequence"/>
</dbReference>
<dbReference type="eggNOG" id="ENOG50331Y7">
    <property type="taxonomic scope" value="Bacteria"/>
</dbReference>
<dbReference type="EMBL" id="JFHR01000090">
    <property type="protein sequence ID" value="KEQ51381.1"/>
    <property type="molecule type" value="Genomic_DNA"/>
</dbReference>
<sequence length="505" mass="53708">MRWIGLALLAGWSGAASAEAIWKGPVVKDWREVERLTLSGTMEADMFRPAAIAPEREAAPPVPLLAPMGANLLPLAEIRPFGIEERVTAERDGEGLRIRCRAGRAAAGLVLRWPDRRLPRGYRGQWRLEGRADTRIGVEILPVGQDASAAPAVLRADGPSVLPLADWPGEQALVLICPGTDASAMLDAVILEPVPVNAPGGAGARSDEVARSGASDARGTWVWQDRDWHGDPSGFARRAAEAGWTELAIQAPAMPDAALTRLAAALAARGIGFRLLDGDPAMATAEGRGGAARRFAGLRRWCDDHLAARPLLELDIEPYALPGFAADPVAGWLGWAQTVQAVAGAWGGSVAVDVPWWMRRSSEGAAAIDSARAAIREIIVMAYRTNPQLVLDAAESWLAQDSPPVRIAIETGPVAREATRLYRRAPSGTLRLSDAGAELLAAPQAESAADAMFALVRESRTDPARISFHGAPARAVEAERMLAPLLSGWPGFAGFRVHGWEAPHG</sequence>
<organism evidence="2 3">
    <name type="scientific">Sphingobium chlorophenolicum</name>
    <dbReference type="NCBI Taxonomy" id="46429"/>
    <lineage>
        <taxon>Bacteria</taxon>
        <taxon>Pseudomonadati</taxon>
        <taxon>Pseudomonadota</taxon>
        <taxon>Alphaproteobacteria</taxon>
        <taxon>Sphingomonadales</taxon>
        <taxon>Sphingomonadaceae</taxon>
        <taxon>Sphingobium</taxon>
    </lineage>
</organism>
<evidence type="ECO:0000256" key="1">
    <source>
        <dbReference type="SAM" id="SignalP"/>
    </source>
</evidence>
<dbReference type="AlphaFoldDB" id="A0A081R858"/>
<name>A0A081R858_SPHCR</name>
<keyword evidence="1" id="KW-0732">Signal</keyword>
<dbReference type="RefSeq" id="WP_037457168.1">
    <property type="nucleotide sequence ID" value="NZ_JFHR01000090.1"/>
</dbReference>
<gene>
    <name evidence="2" type="ORF">BV95_04359</name>
</gene>
<protein>
    <submittedName>
        <fullName evidence="2">Uncharacterized protein</fullName>
    </submittedName>
</protein>
<dbReference type="PATRIC" id="fig|46429.4.peg.4345"/>
<evidence type="ECO:0000313" key="2">
    <source>
        <dbReference type="EMBL" id="KEQ51381.1"/>
    </source>
</evidence>
<feature type="chain" id="PRO_5001763080" evidence="1">
    <location>
        <begin position="19"/>
        <end position="505"/>
    </location>
</feature>
<comment type="caution">
    <text evidence="2">The sequence shown here is derived from an EMBL/GenBank/DDBJ whole genome shotgun (WGS) entry which is preliminary data.</text>
</comment>
<proteinExistence type="predicted"/>
<evidence type="ECO:0000313" key="3">
    <source>
        <dbReference type="Proteomes" id="UP000028411"/>
    </source>
</evidence>
<reference evidence="2 3" key="1">
    <citation type="submission" date="2014-02" db="EMBL/GenBank/DDBJ databases">
        <title>Whole genome sequence of Sphingobium chlorophenolicum NBRC 16172.</title>
        <authorList>
            <person name="Gan H.M."/>
            <person name="Gan H.Y."/>
            <person name="Chew T.H."/>
            <person name="Savka M.A."/>
        </authorList>
    </citation>
    <scope>NUCLEOTIDE SEQUENCE [LARGE SCALE GENOMIC DNA]</scope>
    <source>
        <strain evidence="2 3">NBRC 16172</strain>
    </source>
</reference>
<dbReference type="OrthoDB" id="7629567at2"/>
<accession>A0A081R858</accession>
<feature type="signal peptide" evidence="1">
    <location>
        <begin position="1"/>
        <end position="18"/>
    </location>
</feature>